<reference evidence="2 3" key="1">
    <citation type="submission" date="2007-10" db="EMBL/GenBank/DDBJ databases">
        <title>Complete sequence of Desulfococcus oleovorans Hxd3.</title>
        <authorList>
            <consortium name="US DOE Joint Genome Institute"/>
            <person name="Copeland A."/>
            <person name="Lucas S."/>
            <person name="Lapidus A."/>
            <person name="Barry K."/>
            <person name="Glavina del Rio T."/>
            <person name="Dalin E."/>
            <person name="Tice H."/>
            <person name="Pitluck S."/>
            <person name="Kiss H."/>
            <person name="Brettin T."/>
            <person name="Bruce D."/>
            <person name="Detter J.C."/>
            <person name="Han C."/>
            <person name="Schmutz J."/>
            <person name="Larimer F."/>
            <person name="Land M."/>
            <person name="Hauser L."/>
            <person name="Kyrpides N."/>
            <person name="Kim E."/>
            <person name="Wawrik B."/>
            <person name="Richardson P."/>
        </authorList>
    </citation>
    <scope>NUCLEOTIDE SEQUENCE [LARGE SCALE GENOMIC DNA]</scope>
    <source>
        <strain evidence="3">DSM 6200 / JCM 39069 / Hxd3</strain>
    </source>
</reference>
<accession>A8ZUW7</accession>
<dbReference type="KEGG" id="dol:Dole_2253"/>
<protein>
    <recommendedName>
        <fullName evidence="4">Hmc operon protein 4</fullName>
    </recommendedName>
</protein>
<dbReference type="EMBL" id="CP000859">
    <property type="protein sequence ID" value="ABW68057.1"/>
    <property type="molecule type" value="Genomic_DNA"/>
</dbReference>
<dbReference type="AlphaFoldDB" id="A8ZUW7"/>
<name>A8ZUW7_DESOH</name>
<dbReference type="RefSeq" id="WP_012175669.1">
    <property type="nucleotide sequence ID" value="NC_009943.1"/>
</dbReference>
<keyword evidence="3" id="KW-1185">Reference proteome</keyword>
<evidence type="ECO:0008006" key="4">
    <source>
        <dbReference type="Google" id="ProtNLM"/>
    </source>
</evidence>
<dbReference type="HOGENOM" id="CLU_213739_0_0_7"/>
<keyword evidence="1" id="KW-0812">Transmembrane</keyword>
<feature type="transmembrane region" description="Helical" evidence="1">
    <location>
        <begin position="18"/>
        <end position="37"/>
    </location>
</feature>
<proteinExistence type="predicted"/>
<sequence>MEGTIHTLHEFMLKTESITYILIVFGLIGITLFWRFLTERDDGE</sequence>
<dbReference type="InterPro" id="IPR054911">
    <property type="entry name" value="sulf_resp_HmcD"/>
</dbReference>
<gene>
    <name evidence="2" type="ordered locus">Dole_2253</name>
</gene>
<dbReference type="STRING" id="96561.Dole_2253"/>
<evidence type="ECO:0000313" key="3">
    <source>
        <dbReference type="Proteomes" id="UP000008561"/>
    </source>
</evidence>
<keyword evidence="1" id="KW-0472">Membrane</keyword>
<evidence type="ECO:0000256" key="1">
    <source>
        <dbReference type="SAM" id="Phobius"/>
    </source>
</evidence>
<organism evidence="2 3">
    <name type="scientific">Desulfosudis oleivorans (strain DSM 6200 / JCM 39069 / Hxd3)</name>
    <name type="common">Desulfococcus oleovorans</name>
    <dbReference type="NCBI Taxonomy" id="96561"/>
    <lineage>
        <taxon>Bacteria</taxon>
        <taxon>Pseudomonadati</taxon>
        <taxon>Thermodesulfobacteriota</taxon>
        <taxon>Desulfobacteria</taxon>
        <taxon>Desulfobacterales</taxon>
        <taxon>Desulfosudaceae</taxon>
        <taxon>Desulfosudis</taxon>
    </lineage>
</organism>
<evidence type="ECO:0000313" key="2">
    <source>
        <dbReference type="EMBL" id="ABW68057.1"/>
    </source>
</evidence>
<dbReference type="NCBIfam" id="NF045712">
    <property type="entry name" value="sulf_resp_HmcD"/>
    <property type="match status" value="1"/>
</dbReference>
<dbReference type="Proteomes" id="UP000008561">
    <property type="component" value="Chromosome"/>
</dbReference>
<keyword evidence="1" id="KW-1133">Transmembrane helix</keyword>